<dbReference type="GO" id="GO:0005829">
    <property type="term" value="C:cytosol"/>
    <property type="evidence" value="ECO:0007669"/>
    <property type="project" value="TreeGrafter"/>
</dbReference>
<sequence length="225" mass="24519">MNKINIAIDGPAGAGKSTVARTAASQLQYVYIDTGAMYRALTWNAIHHNVDIQDEAEISMLLKKTDIELLPSLEGNRVFVDGEEVTSAIRSNDVTAAVSDVSAHEEVRRQMVKKQQELAQDGGAVLDGRDIGTAVLPDAELKVFLSASVEERAKRRHLENVGKGISSDLQMMMKDIQVRDGKDTERDISPLVQAGDAVHVDTTDLTAEEAAAEICVLARERIHQT</sequence>
<keyword evidence="3 9" id="KW-0808">Transferase</keyword>
<dbReference type="HAMAP" id="MF_00238">
    <property type="entry name" value="Cytidyl_kinase_type1"/>
    <property type="match status" value="1"/>
</dbReference>
<dbReference type="GO" id="GO:0006220">
    <property type="term" value="P:pyrimidine nucleotide metabolic process"/>
    <property type="evidence" value="ECO:0007669"/>
    <property type="project" value="UniProtKB-UniRule"/>
</dbReference>
<reference evidence="12" key="1">
    <citation type="submission" date="2016-10" db="EMBL/GenBank/DDBJ databases">
        <authorList>
            <person name="Varghese N."/>
            <person name="Submissions S."/>
        </authorList>
    </citation>
    <scope>NUCLEOTIDE SEQUENCE [LARGE SCALE GENOMIC DNA]</scope>
    <source>
        <strain evidence="12">S7</strain>
    </source>
</reference>
<dbReference type="GO" id="GO:0036431">
    <property type="term" value="F:dCMP kinase activity"/>
    <property type="evidence" value="ECO:0007669"/>
    <property type="project" value="InterPro"/>
</dbReference>
<evidence type="ECO:0000256" key="4">
    <source>
        <dbReference type="ARBA" id="ARBA00022741"/>
    </source>
</evidence>
<dbReference type="InterPro" id="IPR027417">
    <property type="entry name" value="P-loop_NTPase"/>
</dbReference>
<dbReference type="EC" id="2.7.4.25" evidence="9"/>
<dbReference type="InterPro" id="IPR003136">
    <property type="entry name" value="Cytidylate_kin"/>
</dbReference>
<dbReference type="SUPFAM" id="SSF52540">
    <property type="entry name" value="P-loop containing nucleoside triphosphate hydrolases"/>
    <property type="match status" value="1"/>
</dbReference>
<evidence type="ECO:0000256" key="6">
    <source>
        <dbReference type="ARBA" id="ARBA00022840"/>
    </source>
</evidence>
<comment type="catalytic activity">
    <reaction evidence="7 9">
        <text>dCMP + ATP = dCDP + ADP</text>
        <dbReference type="Rhea" id="RHEA:25094"/>
        <dbReference type="ChEBI" id="CHEBI:30616"/>
        <dbReference type="ChEBI" id="CHEBI:57566"/>
        <dbReference type="ChEBI" id="CHEBI:58593"/>
        <dbReference type="ChEBI" id="CHEBI:456216"/>
        <dbReference type="EC" id="2.7.4.25"/>
    </reaction>
</comment>
<evidence type="ECO:0000256" key="9">
    <source>
        <dbReference type="HAMAP-Rule" id="MF_00238"/>
    </source>
</evidence>
<dbReference type="PANTHER" id="PTHR21299">
    <property type="entry name" value="CYTIDYLATE KINASE/PANTOATE-BETA-ALANINE LIGASE"/>
    <property type="match status" value="1"/>
</dbReference>
<comment type="subcellular location">
    <subcellularLocation>
        <location evidence="9">Cytoplasm</location>
    </subcellularLocation>
</comment>
<evidence type="ECO:0000256" key="7">
    <source>
        <dbReference type="ARBA" id="ARBA00047615"/>
    </source>
</evidence>
<dbReference type="Pfam" id="PF02224">
    <property type="entry name" value="Cytidylate_kin"/>
    <property type="match status" value="1"/>
</dbReference>
<evidence type="ECO:0000313" key="11">
    <source>
        <dbReference type="EMBL" id="SFP40829.1"/>
    </source>
</evidence>
<evidence type="ECO:0000256" key="1">
    <source>
        <dbReference type="ARBA" id="ARBA00009427"/>
    </source>
</evidence>
<keyword evidence="12" id="KW-1185">Reference proteome</keyword>
<dbReference type="GO" id="GO:0036430">
    <property type="term" value="F:CMP kinase activity"/>
    <property type="evidence" value="ECO:0007669"/>
    <property type="project" value="RHEA"/>
</dbReference>
<dbReference type="NCBIfam" id="TIGR00017">
    <property type="entry name" value="cmk"/>
    <property type="match status" value="1"/>
</dbReference>
<dbReference type="STRING" id="1884432.SAMN05518683_10519"/>
<comment type="similarity">
    <text evidence="1 9">Belongs to the cytidylate kinase family. Type 1 subfamily.</text>
</comment>
<evidence type="ECO:0000256" key="3">
    <source>
        <dbReference type="ARBA" id="ARBA00022679"/>
    </source>
</evidence>
<evidence type="ECO:0000256" key="2">
    <source>
        <dbReference type="ARBA" id="ARBA00022490"/>
    </source>
</evidence>
<dbReference type="EMBL" id="FOXD01000005">
    <property type="protein sequence ID" value="SFP40829.1"/>
    <property type="molecule type" value="Genomic_DNA"/>
</dbReference>
<keyword evidence="2 9" id="KW-0963">Cytoplasm</keyword>
<name>A0A1I5Q3P9_9BACI</name>
<dbReference type="PANTHER" id="PTHR21299:SF2">
    <property type="entry name" value="CYTIDYLATE KINASE"/>
    <property type="match status" value="1"/>
</dbReference>
<evidence type="ECO:0000256" key="8">
    <source>
        <dbReference type="ARBA" id="ARBA00048478"/>
    </source>
</evidence>
<dbReference type="AlphaFoldDB" id="A0A1I5Q3P9"/>
<evidence type="ECO:0000313" key="12">
    <source>
        <dbReference type="Proteomes" id="UP000198892"/>
    </source>
</evidence>
<evidence type="ECO:0000256" key="5">
    <source>
        <dbReference type="ARBA" id="ARBA00022777"/>
    </source>
</evidence>
<evidence type="ECO:0000259" key="10">
    <source>
        <dbReference type="Pfam" id="PF02224"/>
    </source>
</evidence>
<organism evidence="11 12">
    <name type="scientific">Salibacterium halotolerans</name>
    <dbReference type="NCBI Taxonomy" id="1884432"/>
    <lineage>
        <taxon>Bacteria</taxon>
        <taxon>Bacillati</taxon>
        <taxon>Bacillota</taxon>
        <taxon>Bacilli</taxon>
        <taxon>Bacillales</taxon>
        <taxon>Bacillaceae</taxon>
    </lineage>
</organism>
<feature type="domain" description="Cytidylate kinase" evidence="10">
    <location>
        <begin position="6"/>
        <end position="217"/>
    </location>
</feature>
<dbReference type="CDD" id="cd02020">
    <property type="entry name" value="CMPK"/>
    <property type="match status" value="1"/>
</dbReference>
<keyword evidence="5 9" id="KW-0418">Kinase</keyword>
<gene>
    <name evidence="9" type="primary">cmk</name>
    <name evidence="11" type="ORF">SAMN05518683_10519</name>
</gene>
<keyword evidence="4 9" id="KW-0547">Nucleotide-binding</keyword>
<dbReference type="InterPro" id="IPR011994">
    <property type="entry name" value="Cytidylate_kinase_dom"/>
</dbReference>
<accession>A0A1I5Q3P9</accession>
<proteinExistence type="inferred from homology"/>
<dbReference type="Gene3D" id="3.40.50.300">
    <property type="entry name" value="P-loop containing nucleotide triphosphate hydrolases"/>
    <property type="match status" value="1"/>
</dbReference>
<dbReference type="GO" id="GO:0005524">
    <property type="term" value="F:ATP binding"/>
    <property type="evidence" value="ECO:0007669"/>
    <property type="project" value="UniProtKB-UniRule"/>
</dbReference>
<comment type="catalytic activity">
    <reaction evidence="8 9">
        <text>CMP + ATP = CDP + ADP</text>
        <dbReference type="Rhea" id="RHEA:11600"/>
        <dbReference type="ChEBI" id="CHEBI:30616"/>
        <dbReference type="ChEBI" id="CHEBI:58069"/>
        <dbReference type="ChEBI" id="CHEBI:60377"/>
        <dbReference type="ChEBI" id="CHEBI:456216"/>
        <dbReference type="EC" id="2.7.4.25"/>
    </reaction>
</comment>
<feature type="binding site" evidence="9">
    <location>
        <begin position="10"/>
        <end position="18"/>
    </location>
    <ligand>
        <name>ATP</name>
        <dbReference type="ChEBI" id="CHEBI:30616"/>
    </ligand>
</feature>
<protein>
    <recommendedName>
        <fullName evidence="9">Cytidylate kinase</fullName>
        <shortName evidence="9">CK</shortName>
        <ecNumber evidence="9">2.7.4.25</ecNumber>
    </recommendedName>
    <alternativeName>
        <fullName evidence="9">Cytidine monophosphate kinase</fullName>
        <shortName evidence="9">CMP kinase</shortName>
    </alternativeName>
</protein>
<keyword evidence="6 9" id="KW-0067">ATP-binding</keyword>
<dbReference type="Proteomes" id="UP000198892">
    <property type="component" value="Unassembled WGS sequence"/>
</dbReference>
<dbReference type="RefSeq" id="WP_093335935.1">
    <property type="nucleotide sequence ID" value="NZ_FOXD01000005.1"/>
</dbReference>
<dbReference type="OrthoDB" id="9807434at2"/>
<dbReference type="GO" id="GO:0015949">
    <property type="term" value="P:nucleobase-containing small molecule interconversion"/>
    <property type="evidence" value="ECO:0007669"/>
    <property type="project" value="TreeGrafter"/>
</dbReference>